<feature type="domain" description="C2H2-type" evidence="9">
    <location>
        <begin position="302"/>
        <end position="330"/>
    </location>
</feature>
<dbReference type="SUPFAM" id="SSF57667">
    <property type="entry name" value="beta-beta-alpha zinc fingers"/>
    <property type="match status" value="4"/>
</dbReference>
<comment type="caution">
    <text evidence="10">The sequence shown here is derived from an EMBL/GenBank/DDBJ whole genome shotgun (WGS) entry which is preliminary data.</text>
</comment>
<dbReference type="PANTHER" id="PTHR24390:SF159">
    <property type="entry name" value="GROWTH FACTOR INDEPENDENT 1 TRANSCRIPTIONAL REPRESSOR"/>
    <property type="match status" value="1"/>
</dbReference>
<keyword evidence="11" id="KW-1185">Reference proteome</keyword>
<feature type="domain" description="C2H2-type" evidence="9">
    <location>
        <begin position="163"/>
        <end position="191"/>
    </location>
</feature>
<keyword evidence="4 8" id="KW-0863">Zinc-finger</keyword>
<feature type="domain" description="C2H2-type" evidence="9">
    <location>
        <begin position="218"/>
        <end position="246"/>
    </location>
</feature>
<dbReference type="Pfam" id="PF13894">
    <property type="entry name" value="zf-C2H2_4"/>
    <property type="match status" value="1"/>
</dbReference>
<dbReference type="PANTHER" id="PTHR24390">
    <property type="entry name" value="ZINC FINGER PROTEIN"/>
    <property type="match status" value="1"/>
</dbReference>
<dbReference type="InterPro" id="IPR013087">
    <property type="entry name" value="Znf_C2H2_type"/>
</dbReference>
<dbReference type="Pfam" id="PF13913">
    <property type="entry name" value="zf-C2HC_2"/>
    <property type="match status" value="1"/>
</dbReference>
<sequence>MANIEFMKFNNAINGNSGKLTAICKQVAIAAWNDSKINEITKYNNKLVVYLVRRYIYTVAGGEIPENGWLKTATATSCFRTASPTGHGPLEVKDQPFVADVTRICPDANGTRCLHLDVQIVRRHVTNSTAQASSASHSILSRSELREHIKSTHGKRKSVGNRWPCDICDKDFSSKPCLRDHIKSVHEGKKSTCKICGKKFSGRNLRRHILIAHEGTKWSCETCRRDFKSKVDLQSHVQSVQEGNRVSCEICGKDYQGSHSLERHIGTVHEGVKYLCEICGKESTRPSQVTIHVQSAHEAKKWPCEICGENFSRQSYRQRHIKTIHEGRMRPCEICGKEFKDWIVLARHVEFLHNGKTKWRFIRDSIFEPSNSDFVIDIEGCNKICKAFELSVFRPDGSRIITTVMDWEMSKEDMCEGNQMSLHFAYKIYSHGRAGSMMKRGEIAKKLRDAGMDGNSNIFIWGWGVGHSLPSRAESHY</sequence>
<dbReference type="Pfam" id="PF00096">
    <property type="entry name" value="zf-C2H2"/>
    <property type="match status" value="3"/>
</dbReference>
<keyword evidence="6" id="KW-0238">DNA-binding</keyword>
<keyword evidence="7" id="KW-0539">Nucleus</keyword>
<feature type="domain" description="C2H2-type" evidence="9">
    <location>
        <begin position="330"/>
        <end position="358"/>
    </location>
</feature>
<evidence type="ECO:0000313" key="11">
    <source>
        <dbReference type="Proteomes" id="UP001408356"/>
    </source>
</evidence>
<evidence type="ECO:0000256" key="2">
    <source>
        <dbReference type="ARBA" id="ARBA00022723"/>
    </source>
</evidence>
<evidence type="ECO:0000259" key="9">
    <source>
        <dbReference type="PROSITE" id="PS50157"/>
    </source>
</evidence>
<feature type="domain" description="C2H2-type" evidence="9">
    <location>
        <begin position="246"/>
        <end position="274"/>
    </location>
</feature>
<keyword evidence="3" id="KW-0677">Repeat</keyword>
<feature type="domain" description="C2H2-type" evidence="9">
    <location>
        <begin position="274"/>
        <end position="302"/>
    </location>
</feature>
<dbReference type="InterPro" id="IPR036236">
    <property type="entry name" value="Znf_C2H2_sf"/>
</dbReference>
<evidence type="ECO:0000256" key="3">
    <source>
        <dbReference type="ARBA" id="ARBA00022737"/>
    </source>
</evidence>
<protein>
    <submittedName>
        <fullName evidence="10">C2H2-type domain-containing protein</fullName>
    </submittedName>
</protein>
<evidence type="ECO:0000256" key="1">
    <source>
        <dbReference type="ARBA" id="ARBA00004123"/>
    </source>
</evidence>
<gene>
    <name evidence="10" type="ORF">SUNI508_04972</name>
</gene>
<dbReference type="Gene3D" id="3.30.160.60">
    <property type="entry name" value="Classic Zinc Finger"/>
    <property type="match status" value="4"/>
</dbReference>
<accession>A0ABR2V6P0</accession>
<keyword evidence="5" id="KW-0862">Zinc</keyword>
<evidence type="ECO:0000256" key="7">
    <source>
        <dbReference type="ARBA" id="ARBA00023242"/>
    </source>
</evidence>
<evidence type="ECO:0000313" key="10">
    <source>
        <dbReference type="EMBL" id="KAK9422293.1"/>
    </source>
</evidence>
<comment type="subcellular location">
    <subcellularLocation>
        <location evidence="1">Nucleus</location>
    </subcellularLocation>
</comment>
<reference evidence="10 11" key="1">
    <citation type="journal article" date="2024" name="J. Plant Pathol.">
        <title>Sequence and assembly of the genome of Seiridium unicorne, isolate CBS 538.82, causal agent of cypress canker disease.</title>
        <authorList>
            <person name="Scali E."/>
            <person name="Rocca G.D."/>
            <person name="Danti R."/>
            <person name="Garbelotto M."/>
            <person name="Barberini S."/>
            <person name="Baroncelli R."/>
            <person name="Emiliani G."/>
        </authorList>
    </citation>
    <scope>NUCLEOTIDE SEQUENCE [LARGE SCALE GENOMIC DNA]</scope>
    <source>
        <strain evidence="10 11">BM-138-508</strain>
    </source>
</reference>
<dbReference type="EMBL" id="JARVKF010000124">
    <property type="protein sequence ID" value="KAK9422293.1"/>
    <property type="molecule type" value="Genomic_DNA"/>
</dbReference>
<organism evidence="10 11">
    <name type="scientific">Seiridium unicorne</name>
    <dbReference type="NCBI Taxonomy" id="138068"/>
    <lineage>
        <taxon>Eukaryota</taxon>
        <taxon>Fungi</taxon>
        <taxon>Dikarya</taxon>
        <taxon>Ascomycota</taxon>
        <taxon>Pezizomycotina</taxon>
        <taxon>Sordariomycetes</taxon>
        <taxon>Xylariomycetidae</taxon>
        <taxon>Amphisphaeriales</taxon>
        <taxon>Sporocadaceae</taxon>
        <taxon>Seiridium</taxon>
    </lineage>
</organism>
<evidence type="ECO:0000256" key="6">
    <source>
        <dbReference type="ARBA" id="ARBA00023125"/>
    </source>
</evidence>
<evidence type="ECO:0000256" key="8">
    <source>
        <dbReference type="PROSITE-ProRule" id="PRU00042"/>
    </source>
</evidence>
<dbReference type="SMART" id="SM00355">
    <property type="entry name" value="ZnF_C2H2"/>
    <property type="match status" value="7"/>
</dbReference>
<dbReference type="Pfam" id="PF12874">
    <property type="entry name" value="zf-met"/>
    <property type="match status" value="1"/>
</dbReference>
<name>A0ABR2V6P0_9PEZI</name>
<dbReference type="PROSITE" id="PS50157">
    <property type="entry name" value="ZINC_FINGER_C2H2_2"/>
    <property type="match status" value="6"/>
</dbReference>
<dbReference type="PROSITE" id="PS00028">
    <property type="entry name" value="ZINC_FINGER_C2H2_1"/>
    <property type="match status" value="4"/>
</dbReference>
<keyword evidence="2" id="KW-0479">Metal-binding</keyword>
<dbReference type="Proteomes" id="UP001408356">
    <property type="component" value="Unassembled WGS sequence"/>
</dbReference>
<evidence type="ECO:0000256" key="5">
    <source>
        <dbReference type="ARBA" id="ARBA00022833"/>
    </source>
</evidence>
<evidence type="ECO:0000256" key="4">
    <source>
        <dbReference type="ARBA" id="ARBA00022771"/>
    </source>
</evidence>
<proteinExistence type="predicted"/>